<reference evidence="1" key="2">
    <citation type="journal article" date="2016" name="Fungal Biol.">
        <title>Ochratoxin A production by Penicillium thymicola.</title>
        <authorList>
            <person name="Nguyen H.D.T."/>
            <person name="McMullin D.R."/>
            <person name="Ponomareva E."/>
            <person name="Riley R."/>
            <person name="Pomraning K.R."/>
            <person name="Baker S.E."/>
            <person name="Seifert K.A."/>
        </authorList>
    </citation>
    <scope>NUCLEOTIDE SEQUENCE</scope>
    <source>
        <strain evidence="1">DAOM 180753</strain>
    </source>
</reference>
<dbReference type="EMBL" id="LACB01000109">
    <property type="protein sequence ID" value="KAJ9488676.1"/>
    <property type="molecule type" value="Genomic_DNA"/>
</dbReference>
<reference evidence="1" key="1">
    <citation type="submission" date="2015-06" db="EMBL/GenBank/DDBJ databases">
        <authorList>
            <person name="Nguyen H."/>
        </authorList>
    </citation>
    <scope>NUCLEOTIDE SEQUENCE</scope>
    <source>
        <strain evidence="1">DAOM 180753</strain>
    </source>
</reference>
<organism evidence="1 2">
    <name type="scientific">Penicillium thymicola</name>
    <dbReference type="NCBI Taxonomy" id="293382"/>
    <lineage>
        <taxon>Eukaryota</taxon>
        <taxon>Fungi</taxon>
        <taxon>Dikarya</taxon>
        <taxon>Ascomycota</taxon>
        <taxon>Pezizomycotina</taxon>
        <taxon>Eurotiomycetes</taxon>
        <taxon>Eurotiomycetidae</taxon>
        <taxon>Eurotiales</taxon>
        <taxon>Aspergillaceae</taxon>
        <taxon>Penicillium</taxon>
    </lineage>
</organism>
<name>A0AAI9TKA6_PENTH</name>
<accession>A0AAI9TKA6</accession>
<gene>
    <name evidence="1" type="ORF">VN97_g4613</name>
</gene>
<comment type="caution">
    <text evidence="1">The sequence shown here is derived from an EMBL/GenBank/DDBJ whole genome shotgun (WGS) entry which is preliminary data.</text>
</comment>
<protein>
    <submittedName>
        <fullName evidence="1">Uncharacterized protein</fullName>
    </submittedName>
</protein>
<dbReference type="AlphaFoldDB" id="A0AAI9TKA6"/>
<keyword evidence="2" id="KW-1185">Reference proteome</keyword>
<dbReference type="Proteomes" id="UP001227192">
    <property type="component" value="Unassembled WGS sequence"/>
</dbReference>
<evidence type="ECO:0000313" key="2">
    <source>
        <dbReference type="Proteomes" id="UP001227192"/>
    </source>
</evidence>
<evidence type="ECO:0000313" key="1">
    <source>
        <dbReference type="EMBL" id="KAJ9488676.1"/>
    </source>
</evidence>
<sequence length="81" mass="9333">MLYNHLSHSSLYNYSVVSSVHVLSRFGRDSDQKGMAALKTLTKRLHGLGTRPPRLSDLHYVLLFSFLSYQEFEMLKGCYGY</sequence>
<proteinExistence type="predicted"/>